<evidence type="ECO:0000313" key="2">
    <source>
        <dbReference type="Proteomes" id="UP000887540"/>
    </source>
</evidence>
<evidence type="ECO:0000313" key="3">
    <source>
        <dbReference type="WBParaSite" id="ACRNAN_Path_593.g2223.t1"/>
    </source>
</evidence>
<keyword evidence="2" id="KW-1185">Reference proteome</keyword>
<dbReference type="Proteomes" id="UP000887540">
    <property type="component" value="Unplaced"/>
</dbReference>
<organism evidence="2 3">
    <name type="scientific">Acrobeloides nanus</name>
    <dbReference type="NCBI Taxonomy" id="290746"/>
    <lineage>
        <taxon>Eukaryota</taxon>
        <taxon>Metazoa</taxon>
        <taxon>Ecdysozoa</taxon>
        <taxon>Nematoda</taxon>
        <taxon>Chromadorea</taxon>
        <taxon>Rhabditida</taxon>
        <taxon>Tylenchina</taxon>
        <taxon>Cephalobomorpha</taxon>
        <taxon>Cephaloboidea</taxon>
        <taxon>Cephalobidae</taxon>
        <taxon>Acrobeloides</taxon>
    </lineage>
</organism>
<dbReference type="WBParaSite" id="ACRNAN_Path_593.g2223.t1">
    <property type="protein sequence ID" value="ACRNAN_Path_593.g2223.t1"/>
    <property type="gene ID" value="ACRNAN_Path_593.g2223"/>
</dbReference>
<proteinExistence type="predicted"/>
<dbReference type="AlphaFoldDB" id="A0A914C8U3"/>
<name>A0A914C8U3_9BILA</name>
<accession>A0A914C8U3</accession>
<sequence>MTKHPIISTVNSDADVSPKNEALRRSARIAARKNSTSEEEHMPDVVYVITAKHHESTDGITGKNAGPSNKEEGIEEHLLELMNSYEW</sequence>
<feature type="region of interest" description="Disordered" evidence="1">
    <location>
        <begin position="1"/>
        <end position="21"/>
    </location>
</feature>
<protein>
    <submittedName>
        <fullName evidence="3">Uncharacterized protein</fullName>
    </submittedName>
</protein>
<reference evidence="3" key="1">
    <citation type="submission" date="2022-11" db="UniProtKB">
        <authorList>
            <consortium name="WormBaseParasite"/>
        </authorList>
    </citation>
    <scope>IDENTIFICATION</scope>
</reference>
<evidence type="ECO:0000256" key="1">
    <source>
        <dbReference type="SAM" id="MobiDB-lite"/>
    </source>
</evidence>